<dbReference type="Pfam" id="PF04993">
    <property type="entry name" value="TfoX_N"/>
    <property type="match status" value="1"/>
</dbReference>
<organism evidence="2 3">
    <name type="scientific">Microbacterium fluvii</name>
    <dbReference type="NCBI Taxonomy" id="415215"/>
    <lineage>
        <taxon>Bacteria</taxon>
        <taxon>Bacillati</taxon>
        <taxon>Actinomycetota</taxon>
        <taxon>Actinomycetes</taxon>
        <taxon>Micrococcales</taxon>
        <taxon>Microbacteriaceae</taxon>
        <taxon>Microbacterium</taxon>
    </lineage>
</organism>
<comment type="caution">
    <text evidence="2">The sequence shown here is derived from an EMBL/GenBank/DDBJ whole genome shotgun (WGS) entry which is preliminary data.</text>
</comment>
<evidence type="ECO:0000313" key="2">
    <source>
        <dbReference type="EMBL" id="MFC7268220.1"/>
    </source>
</evidence>
<dbReference type="InterPro" id="IPR007076">
    <property type="entry name" value="TfoX_N"/>
</dbReference>
<dbReference type="Proteomes" id="UP001596507">
    <property type="component" value="Unassembled WGS sequence"/>
</dbReference>
<reference evidence="3" key="1">
    <citation type="journal article" date="2019" name="Int. J. Syst. Evol. Microbiol.">
        <title>The Global Catalogue of Microorganisms (GCM) 10K type strain sequencing project: providing services to taxonomists for standard genome sequencing and annotation.</title>
        <authorList>
            <consortium name="The Broad Institute Genomics Platform"/>
            <consortium name="The Broad Institute Genome Sequencing Center for Infectious Disease"/>
            <person name="Wu L."/>
            <person name="Ma J."/>
        </authorList>
    </citation>
    <scope>NUCLEOTIDE SEQUENCE [LARGE SCALE GENOMIC DNA]</scope>
    <source>
        <strain evidence="3">CGMCC 1.15772</strain>
    </source>
</reference>
<evidence type="ECO:0000259" key="1">
    <source>
        <dbReference type="Pfam" id="PF04993"/>
    </source>
</evidence>
<dbReference type="EMBL" id="JBHTBE010000001">
    <property type="protein sequence ID" value="MFC7268220.1"/>
    <property type="molecule type" value="Genomic_DNA"/>
</dbReference>
<name>A0ABW2HCP4_9MICO</name>
<dbReference type="SUPFAM" id="SSF159894">
    <property type="entry name" value="YgaC/TfoX-N like"/>
    <property type="match status" value="1"/>
</dbReference>
<dbReference type="Gene3D" id="3.30.1460.30">
    <property type="entry name" value="YgaC/TfoX-N like chaperone"/>
    <property type="match status" value="1"/>
</dbReference>
<feature type="domain" description="TfoX N-terminal" evidence="1">
    <location>
        <begin position="15"/>
        <end position="104"/>
    </location>
</feature>
<proteinExistence type="predicted"/>
<sequence length="112" mass="12231">MSEAQSTLADRTRALLAGEPDLTEKAMFGSRAFLLDERIVVAVMRDARLLVRVGVEDAATLMLEPGAGPATMGPNQREMGPGWLLVEPDALADDERLLFWVDAARGFNRFQG</sequence>
<dbReference type="RefSeq" id="WP_262873132.1">
    <property type="nucleotide sequence ID" value="NZ_BAABKW010000005.1"/>
</dbReference>
<evidence type="ECO:0000313" key="3">
    <source>
        <dbReference type="Proteomes" id="UP001596507"/>
    </source>
</evidence>
<protein>
    <submittedName>
        <fullName evidence="2">TfoX/Sxy family protein</fullName>
    </submittedName>
</protein>
<keyword evidence="3" id="KW-1185">Reference proteome</keyword>
<gene>
    <name evidence="2" type="ORF">ACFQRL_04505</name>
</gene>
<accession>A0ABW2HCP4</accession>